<protein>
    <submittedName>
        <fullName evidence="1">Uncharacterized protein</fullName>
    </submittedName>
</protein>
<reference evidence="1 2" key="1">
    <citation type="journal article" date="2014" name="Agronomy (Basel)">
        <title>A Draft Genome Sequence for Ensete ventricosum, the Drought-Tolerant Tree Against Hunger.</title>
        <authorList>
            <person name="Harrison J."/>
            <person name="Moore K.A."/>
            <person name="Paszkiewicz K."/>
            <person name="Jones T."/>
            <person name="Grant M."/>
            <person name="Ambacheew D."/>
            <person name="Muzemil S."/>
            <person name="Studholme D.J."/>
        </authorList>
    </citation>
    <scope>NUCLEOTIDE SEQUENCE [LARGE SCALE GENOMIC DNA]</scope>
</reference>
<accession>A0A427AVG3</accession>
<gene>
    <name evidence="1" type="ORF">B296_00001280</name>
</gene>
<evidence type="ECO:0000313" key="1">
    <source>
        <dbReference type="EMBL" id="RRT80242.1"/>
    </source>
</evidence>
<evidence type="ECO:0000313" key="2">
    <source>
        <dbReference type="Proteomes" id="UP000287651"/>
    </source>
</evidence>
<sequence>MVGNGEQNDSTMYAEREWRGGVSLPFRYPSQQPFRSRMARLPLYQGTDFLSSPISLTFALVLTGVRSRVSG</sequence>
<dbReference type="Proteomes" id="UP000287651">
    <property type="component" value="Unassembled WGS sequence"/>
</dbReference>
<proteinExistence type="predicted"/>
<organism evidence="1 2">
    <name type="scientific">Ensete ventricosum</name>
    <name type="common">Abyssinian banana</name>
    <name type="synonym">Musa ensete</name>
    <dbReference type="NCBI Taxonomy" id="4639"/>
    <lineage>
        <taxon>Eukaryota</taxon>
        <taxon>Viridiplantae</taxon>
        <taxon>Streptophyta</taxon>
        <taxon>Embryophyta</taxon>
        <taxon>Tracheophyta</taxon>
        <taxon>Spermatophyta</taxon>
        <taxon>Magnoliopsida</taxon>
        <taxon>Liliopsida</taxon>
        <taxon>Zingiberales</taxon>
        <taxon>Musaceae</taxon>
        <taxon>Ensete</taxon>
    </lineage>
</organism>
<dbReference type="AlphaFoldDB" id="A0A427AVG3"/>
<comment type="caution">
    <text evidence="1">The sequence shown here is derived from an EMBL/GenBank/DDBJ whole genome shotgun (WGS) entry which is preliminary data.</text>
</comment>
<dbReference type="EMBL" id="AMZH03001195">
    <property type="protein sequence ID" value="RRT80242.1"/>
    <property type="molecule type" value="Genomic_DNA"/>
</dbReference>
<name>A0A427AVG3_ENSVE</name>